<evidence type="ECO:0000259" key="7">
    <source>
        <dbReference type="PROSITE" id="PS50868"/>
    </source>
</evidence>
<dbReference type="Gene3D" id="2.170.270.10">
    <property type="entry name" value="SET domain"/>
    <property type="match status" value="1"/>
</dbReference>
<keyword evidence="10" id="KW-1185">Reference proteome</keyword>
<dbReference type="PANTHER" id="PTHR45660:SF94">
    <property type="entry name" value="HISTONE-LYSINE N-METHYLTRANSFERASE, H3 LYSINE-9 SPECIFIC SUVH4"/>
    <property type="match status" value="1"/>
</dbReference>
<organism evidence="9 10">
    <name type="scientific">Kalanchoe fedtschenkoi</name>
    <name type="common">Lavender scallops</name>
    <name type="synonym">South American air plant</name>
    <dbReference type="NCBI Taxonomy" id="63787"/>
    <lineage>
        <taxon>Eukaryota</taxon>
        <taxon>Viridiplantae</taxon>
        <taxon>Streptophyta</taxon>
        <taxon>Embryophyta</taxon>
        <taxon>Tracheophyta</taxon>
        <taxon>Spermatophyta</taxon>
        <taxon>Magnoliopsida</taxon>
        <taxon>eudicotyledons</taxon>
        <taxon>Gunneridae</taxon>
        <taxon>Pentapetalae</taxon>
        <taxon>Saxifragales</taxon>
        <taxon>Crassulaceae</taxon>
        <taxon>Kalanchoe</taxon>
    </lineage>
</organism>
<dbReference type="GO" id="GO:0032259">
    <property type="term" value="P:methylation"/>
    <property type="evidence" value="ECO:0007669"/>
    <property type="project" value="UniProtKB-KW"/>
</dbReference>
<comment type="subcellular location">
    <subcellularLocation>
        <location evidence="1">Chromosome</location>
    </subcellularLocation>
    <subcellularLocation>
        <location evidence="5">Nucleus</location>
    </subcellularLocation>
</comment>
<feature type="domain" description="Post-SET" evidence="7">
    <location>
        <begin position="496"/>
        <end position="512"/>
    </location>
</feature>
<proteinExistence type="predicted"/>
<dbReference type="GO" id="GO:0005634">
    <property type="term" value="C:nucleus"/>
    <property type="evidence" value="ECO:0007669"/>
    <property type="project" value="UniProtKB-SubCell"/>
</dbReference>
<dbReference type="PANTHER" id="PTHR45660">
    <property type="entry name" value="HISTONE-LYSINE N-METHYLTRANSFERASE SETMAR"/>
    <property type="match status" value="1"/>
</dbReference>
<keyword evidence="4 5" id="KW-0539">Nucleus</keyword>
<evidence type="ECO:0000256" key="5">
    <source>
        <dbReference type="PROSITE-ProRule" id="PRU00358"/>
    </source>
</evidence>
<dbReference type="GO" id="GO:0005694">
    <property type="term" value="C:chromosome"/>
    <property type="evidence" value="ECO:0007669"/>
    <property type="project" value="UniProtKB-SubCell"/>
</dbReference>
<dbReference type="Gramene" id="Kaladp0024s0725.1.v1.1">
    <property type="protein sequence ID" value="Kaladp0024s0725.1.v1.1"/>
    <property type="gene ID" value="Kaladp0024s0725.v1.1"/>
</dbReference>
<name>A0A7N0T7Q8_KALFE</name>
<dbReference type="InterPro" id="IPR003616">
    <property type="entry name" value="Post-SET_dom"/>
</dbReference>
<keyword evidence="3" id="KW-0808">Transferase</keyword>
<dbReference type="GO" id="GO:0003690">
    <property type="term" value="F:double-stranded DNA binding"/>
    <property type="evidence" value="ECO:0007669"/>
    <property type="project" value="TreeGrafter"/>
</dbReference>
<feature type="region of interest" description="Disordered" evidence="6">
    <location>
        <begin position="12"/>
        <end position="66"/>
    </location>
</feature>
<dbReference type="AlphaFoldDB" id="A0A7N0T7Q8"/>
<dbReference type="InterPro" id="IPR003105">
    <property type="entry name" value="SRA_YDG"/>
</dbReference>
<feature type="compositionally biased region" description="Basic and acidic residues" evidence="6">
    <location>
        <begin position="23"/>
        <end position="49"/>
    </location>
</feature>
<dbReference type="InterPro" id="IPR015947">
    <property type="entry name" value="PUA-like_sf"/>
</dbReference>
<dbReference type="InterPro" id="IPR051357">
    <property type="entry name" value="H3K9_HMTase_SUVAR3-9"/>
</dbReference>
<dbReference type="SUPFAM" id="SSF88697">
    <property type="entry name" value="PUA domain-like"/>
    <property type="match status" value="1"/>
</dbReference>
<dbReference type="Proteomes" id="UP000594263">
    <property type="component" value="Unplaced"/>
</dbReference>
<evidence type="ECO:0000256" key="4">
    <source>
        <dbReference type="ARBA" id="ARBA00023242"/>
    </source>
</evidence>
<evidence type="ECO:0000313" key="9">
    <source>
        <dbReference type="EnsemblPlants" id="Kaladp0024s0725.1.v1.1"/>
    </source>
</evidence>
<dbReference type="Gene3D" id="2.30.280.10">
    <property type="entry name" value="SRA-YDG"/>
    <property type="match status" value="1"/>
</dbReference>
<dbReference type="PROSITE" id="PS50868">
    <property type="entry name" value="POST_SET"/>
    <property type="match status" value="1"/>
</dbReference>
<accession>A0A7N0T7Q8</accession>
<dbReference type="Pfam" id="PF02182">
    <property type="entry name" value="SAD_SRA"/>
    <property type="match status" value="1"/>
</dbReference>
<sequence>MVVSKRLCVDGVKNGASGGGRKGRVEADEAATPERRSSARLKQLKDQKGKAAASLADASEAKEDSELEGAVNTLPYVPHRKSDLISGLPRARVDEVGVGRDTVESGAGTSGAKEEIGAATSDLARVKYTLRKYTKYYLHFIQEEEKRCKKVVPVISKSKKPKKGKDTIEDESKSKSKRPDLKAITKAMLLQIRETNSILYPEKRIGDIPDNLFSCNFYVNVFSAYGSVCLMFHHLCTVCSSFFSFWVPGVTVNTWEFFSRAEMVVIGFHSHWLNGIDYMGQNYSKVYKNYTFPLAVAIVISGQYEDDLDNSEDVIYTGQGGNNLLGNKRQVKDQDLNRGNLALKNSCEHSVPVRVVRGHKCKNSYMGKVYTYDGLYEVVKYWPEQGLSGFTVYKYKLRRLNGQASLTTNQVHFARGEVPKVLADIRGLVCEDISGGKERIPMPATNLVDDPPVAPSGNLNFTKSETFIHTVCSILELTYDYGYALNSVVDTDEMPKELRCYCGAADCRKRLF</sequence>
<evidence type="ECO:0000256" key="6">
    <source>
        <dbReference type="SAM" id="MobiDB-lite"/>
    </source>
</evidence>
<reference evidence="9" key="1">
    <citation type="submission" date="2021-01" db="UniProtKB">
        <authorList>
            <consortium name="EnsemblPlants"/>
        </authorList>
    </citation>
    <scope>IDENTIFICATION</scope>
</reference>
<dbReference type="EnsemblPlants" id="Kaladp0024s0725.1.v1.1">
    <property type="protein sequence ID" value="Kaladp0024s0725.1.v1.1"/>
    <property type="gene ID" value="Kaladp0024s0725.v1.1"/>
</dbReference>
<dbReference type="SMART" id="SM00466">
    <property type="entry name" value="SRA"/>
    <property type="match status" value="1"/>
</dbReference>
<evidence type="ECO:0000256" key="3">
    <source>
        <dbReference type="ARBA" id="ARBA00022679"/>
    </source>
</evidence>
<dbReference type="OMA" id="GFRYCKS"/>
<dbReference type="InterPro" id="IPR036987">
    <property type="entry name" value="SRA-YDG_sf"/>
</dbReference>
<keyword evidence="2" id="KW-0489">Methyltransferase</keyword>
<evidence type="ECO:0000256" key="2">
    <source>
        <dbReference type="ARBA" id="ARBA00022603"/>
    </source>
</evidence>
<evidence type="ECO:0000256" key="1">
    <source>
        <dbReference type="ARBA" id="ARBA00004286"/>
    </source>
</evidence>
<feature type="domain" description="YDG" evidence="8">
    <location>
        <begin position="245"/>
        <end position="399"/>
    </location>
</feature>
<dbReference type="GO" id="GO:0042054">
    <property type="term" value="F:histone methyltransferase activity"/>
    <property type="evidence" value="ECO:0007669"/>
    <property type="project" value="TreeGrafter"/>
</dbReference>
<protein>
    <submittedName>
        <fullName evidence="9">Uncharacterized protein</fullName>
    </submittedName>
</protein>
<evidence type="ECO:0000259" key="8">
    <source>
        <dbReference type="PROSITE" id="PS51015"/>
    </source>
</evidence>
<dbReference type="InterPro" id="IPR046341">
    <property type="entry name" value="SET_dom_sf"/>
</dbReference>
<dbReference type="SMART" id="SM00508">
    <property type="entry name" value="PostSET"/>
    <property type="match status" value="1"/>
</dbReference>
<dbReference type="PROSITE" id="PS51015">
    <property type="entry name" value="YDG"/>
    <property type="match status" value="1"/>
</dbReference>
<evidence type="ECO:0000313" key="10">
    <source>
        <dbReference type="Proteomes" id="UP000594263"/>
    </source>
</evidence>